<reference evidence="1 2" key="1">
    <citation type="submission" date="2017-04" db="EMBL/GenBank/DDBJ databases">
        <title>The whole genome sequencing and assembly of Halobacillus mangrovi strain.</title>
        <authorList>
            <person name="Lee S.-J."/>
            <person name="Park M.-K."/>
            <person name="Kim J.-Y."/>
            <person name="Lee Y.-J."/>
            <person name="Yi H."/>
            <person name="Bahn Y.-S."/>
            <person name="Kim J.F."/>
            <person name="Lee D.-W."/>
        </authorList>
    </citation>
    <scope>NUCLEOTIDE SEQUENCE [LARGE SCALE GENOMIC DNA]</scope>
    <source>
        <strain evidence="1 2">KTB 131</strain>
    </source>
</reference>
<proteinExistence type="predicted"/>
<organism evidence="1 2">
    <name type="scientific">Halobacillus mangrovi</name>
    <dbReference type="NCBI Taxonomy" id="402384"/>
    <lineage>
        <taxon>Bacteria</taxon>
        <taxon>Bacillati</taxon>
        <taxon>Bacillota</taxon>
        <taxon>Bacilli</taxon>
        <taxon>Bacillales</taxon>
        <taxon>Bacillaceae</taxon>
        <taxon>Halobacillus</taxon>
    </lineage>
</organism>
<dbReference type="Proteomes" id="UP000192527">
    <property type="component" value="Chromosome"/>
</dbReference>
<dbReference type="EMBL" id="CP020772">
    <property type="protein sequence ID" value="ARI76721.1"/>
    <property type="molecule type" value="Genomic_DNA"/>
</dbReference>
<evidence type="ECO:0000313" key="1">
    <source>
        <dbReference type="EMBL" id="ARI76721.1"/>
    </source>
</evidence>
<dbReference type="AlphaFoldDB" id="A0A1W5ZTY1"/>
<protein>
    <submittedName>
        <fullName evidence="1">Uncharacterized protein</fullName>
    </submittedName>
</protein>
<name>A0A1W5ZTY1_9BACI</name>
<dbReference type="KEGG" id="hmn:HM131_07625"/>
<evidence type="ECO:0000313" key="2">
    <source>
        <dbReference type="Proteomes" id="UP000192527"/>
    </source>
</evidence>
<keyword evidence="2" id="KW-1185">Reference proteome</keyword>
<sequence>MDREILHQSILSLKGKLNTGQIPYHPYEDHFTSHLDAVQMSEDGLVDESTISPTLKILLNKVNDI</sequence>
<gene>
    <name evidence="1" type="ORF">HM131_07625</name>
</gene>
<dbReference type="OrthoDB" id="2970674at2"/>
<dbReference type="RefSeq" id="WP_085029198.1">
    <property type="nucleotide sequence ID" value="NZ_CP020772.1"/>
</dbReference>
<accession>A0A1W5ZTY1</accession>